<proteinExistence type="predicted"/>
<name>A0ACD5W2P9_AVESA</name>
<reference evidence="1" key="1">
    <citation type="submission" date="2021-05" db="EMBL/GenBank/DDBJ databases">
        <authorList>
            <person name="Scholz U."/>
            <person name="Mascher M."/>
            <person name="Fiebig A."/>
        </authorList>
    </citation>
    <scope>NUCLEOTIDE SEQUENCE [LARGE SCALE GENOMIC DNA]</scope>
</reference>
<reference evidence="1" key="2">
    <citation type="submission" date="2025-09" db="UniProtKB">
        <authorList>
            <consortium name="EnsemblPlants"/>
        </authorList>
    </citation>
    <scope>IDENTIFICATION</scope>
</reference>
<accession>A0ACD5W2P9</accession>
<dbReference type="EnsemblPlants" id="AVESA.00010b.r2.3DG0558450.1">
    <property type="protein sequence ID" value="AVESA.00010b.r2.3DG0558450.1.CDS.1"/>
    <property type="gene ID" value="AVESA.00010b.r2.3DG0558450"/>
</dbReference>
<evidence type="ECO:0000313" key="1">
    <source>
        <dbReference type="EnsemblPlants" id="AVESA.00010b.r2.3DG0558450.1.CDS.1"/>
    </source>
</evidence>
<organism evidence="1 2">
    <name type="scientific">Avena sativa</name>
    <name type="common">Oat</name>
    <dbReference type="NCBI Taxonomy" id="4498"/>
    <lineage>
        <taxon>Eukaryota</taxon>
        <taxon>Viridiplantae</taxon>
        <taxon>Streptophyta</taxon>
        <taxon>Embryophyta</taxon>
        <taxon>Tracheophyta</taxon>
        <taxon>Spermatophyta</taxon>
        <taxon>Magnoliopsida</taxon>
        <taxon>Liliopsida</taxon>
        <taxon>Poales</taxon>
        <taxon>Poaceae</taxon>
        <taxon>BOP clade</taxon>
        <taxon>Pooideae</taxon>
        <taxon>Poodae</taxon>
        <taxon>Poeae</taxon>
        <taxon>Poeae Chloroplast Group 1 (Aveneae type)</taxon>
        <taxon>Aveninae</taxon>
        <taxon>Avena</taxon>
    </lineage>
</organism>
<protein>
    <submittedName>
        <fullName evidence="1">Uncharacterized protein</fullName>
    </submittedName>
</protein>
<evidence type="ECO:0000313" key="2">
    <source>
        <dbReference type="Proteomes" id="UP001732700"/>
    </source>
</evidence>
<keyword evidence="2" id="KW-1185">Reference proteome</keyword>
<dbReference type="Proteomes" id="UP001732700">
    <property type="component" value="Chromosome 3D"/>
</dbReference>
<sequence>MVSAKRLAQLAKKWKRMAAMGRKRITQTTTVKTAAEECHTTTSIAVKGHCVLYTTDGARFEVPLAYLGSLVFGELLRMSQEEFGFAGSEDGRITMPCDSAAMEYSMCLLRRNASTEVVKAFLSSIARPCCFDGGVVAPCIGLSQHVVVC</sequence>